<feature type="compositionally biased region" description="Basic and acidic residues" evidence="1">
    <location>
        <begin position="812"/>
        <end position="824"/>
    </location>
</feature>
<dbReference type="SUPFAM" id="SSF49373">
    <property type="entry name" value="Invasin/intimin cell-adhesion fragments"/>
    <property type="match status" value="1"/>
</dbReference>
<gene>
    <name evidence="5" type="ORF">CTLFYP3_02498</name>
</gene>
<dbReference type="InterPro" id="IPR013783">
    <property type="entry name" value="Ig-like_fold"/>
</dbReference>
<organism evidence="5">
    <name type="scientific">Clostridium tertium</name>
    <dbReference type="NCBI Taxonomy" id="1559"/>
    <lineage>
        <taxon>Bacteria</taxon>
        <taxon>Bacillati</taxon>
        <taxon>Bacillota</taxon>
        <taxon>Clostridia</taxon>
        <taxon>Eubacteriales</taxon>
        <taxon>Clostridiaceae</taxon>
        <taxon>Clostridium</taxon>
    </lineage>
</organism>
<feature type="region of interest" description="Disordered" evidence="1">
    <location>
        <begin position="737"/>
        <end position="836"/>
    </location>
</feature>
<dbReference type="Pfam" id="PF16403">
    <property type="entry name" value="Bact_surface_Ig-like"/>
    <property type="match status" value="3"/>
</dbReference>
<keyword evidence="2" id="KW-0472">Membrane</keyword>
<dbReference type="InterPro" id="IPR003343">
    <property type="entry name" value="Big_2"/>
</dbReference>
<dbReference type="InterPro" id="IPR008964">
    <property type="entry name" value="Invasin/intimin_cell_adhesion"/>
</dbReference>
<dbReference type="InterPro" id="IPR032179">
    <property type="entry name" value="Cry22Aa_Ig-like"/>
</dbReference>
<dbReference type="Gene3D" id="2.60.40.10">
    <property type="entry name" value="Immunoglobulins"/>
    <property type="match status" value="3"/>
</dbReference>
<dbReference type="EMBL" id="CACRTO010000022">
    <property type="protein sequence ID" value="VYU45572.1"/>
    <property type="molecule type" value="Genomic_DNA"/>
</dbReference>
<dbReference type="SMART" id="SM00635">
    <property type="entry name" value="BID_2"/>
    <property type="match status" value="1"/>
</dbReference>
<evidence type="ECO:0000256" key="1">
    <source>
        <dbReference type="SAM" id="MobiDB-lite"/>
    </source>
</evidence>
<feature type="compositionally biased region" description="Polar residues" evidence="1">
    <location>
        <begin position="825"/>
        <end position="836"/>
    </location>
</feature>
<dbReference type="Gene3D" id="2.60.40.1080">
    <property type="match status" value="1"/>
</dbReference>
<dbReference type="NCBIfam" id="TIGR01167">
    <property type="entry name" value="LPXTG_anchor"/>
    <property type="match status" value="1"/>
</dbReference>
<keyword evidence="3" id="KW-0732">Signal</keyword>
<evidence type="ECO:0000256" key="2">
    <source>
        <dbReference type="SAM" id="Phobius"/>
    </source>
</evidence>
<feature type="domain" description="BIG2" evidence="4">
    <location>
        <begin position="538"/>
        <end position="617"/>
    </location>
</feature>
<evidence type="ECO:0000259" key="4">
    <source>
        <dbReference type="SMART" id="SM00635"/>
    </source>
</evidence>
<dbReference type="Gene3D" id="2.60.40.420">
    <property type="entry name" value="Cupredoxins - blue copper proteins"/>
    <property type="match status" value="1"/>
</dbReference>
<sequence>MKSKKSLAKVAIASTLALTSTVAIVYATPKFKEVQKANSEDKFKLVVEKVDSDTVKVAIDNIEDIPKALQFSVKLEGASLKDGENSIKDLITSEVETRLKNKEYSSSSNDILVDYTVNEEDNTIDVLITAENSIPKTGNKIDVFELDVKSPDSTNLLARGEAPKYKVIPTSNYEYKYISNTNKEYYTTNVEYNKNDFITMNTAPKISLEYKYLEVTDGEKLELTAENLGITMSDNDQDDNLTLEVKKGNEVITEFVEDKPGVYDLQCTVIDSFGERSETVTVQVNVVQDDIKIPPTFTQNGEELKDITIDAGQRFEPLDGIKAIDAKGREITDIKVTSDKDIDLDPEVDTEYKITYTAIDSYGNKGEKTITLTVKANKAPVILGVKDHVLKVGDKFEPKDGVTVEDEDKNIELQVESNVNTNIPGTYKVLYSATDSKGKTTKVQSKVVVNPKVTVINKAPIIYAEDKVIKLGENFNPLDGVTAMDPEEGNITSNIVVTDNTVDENAVGEYSVTYTVEDSQKAKSTKTIKVTVEKDISLATNITIDSKINQLYIGSSNILTATINKEADIKDIKWSTSDENIAEIEVLGRDARVIAKAEGKVTITASTIDGSNKSDSITINVVNFDNNDEIPSFIKDIIDEEIVMPVFGTGDINDPLVLEVKNITVEKFEDFLENLKKLKPTILDKYEEDNFTVYKVKVERKFSLFGLLRSDNEGYMEIRVENNLDNAEALKGQLDSILKAPDNSGDGDNSNGGNNPGNGDNSNGGDNPGNGDNSNGGNNPGNGDNSNGGSNPGNGDNSDGGSNSGNENDSVDGNKPEVEEDSNKENNSTNLPITGQESMIGIVAIAALATGAVLLKKKKNKK</sequence>
<feature type="transmembrane region" description="Helical" evidence="2">
    <location>
        <begin position="838"/>
        <end position="855"/>
    </location>
</feature>
<dbReference type="InterPro" id="IPR008972">
    <property type="entry name" value="Cupredoxin"/>
</dbReference>
<proteinExistence type="predicted"/>
<feature type="compositionally biased region" description="Low complexity" evidence="1">
    <location>
        <begin position="741"/>
        <end position="811"/>
    </location>
</feature>
<accession>A0A6N3F0Q6</accession>
<reference evidence="5" key="1">
    <citation type="submission" date="2019-11" db="EMBL/GenBank/DDBJ databases">
        <authorList>
            <person name="Feng L."/>
        </authorList>
    </citation>
    <scope>NUCLEOTIDE SEQUENCE</scope>
    <source>
        <strain evidence="5">CTertiumLFYP3</strain>
    </source>
</reference>
<dbReference type="AlphaFoldDB" id="A0A6N3F0Q6"/>
<dbReference type="Pfam" id="PF02368">
    <property type="entry name" value="Big_2"/>
    <property type="match status" value="1"/>
</dbReference>
<evidence type="ECO:0000256" key="3">
    <source>
        <dbReference type="SAM" id="SignalP"/>
    </source>
</evidence>
<keyword evidence="2" id="KW-1133">Transmembrane helix</keyword>
<keyword evidence="2" id="KW-0812">Transmembrane</keyword>
<name>A0A6N3F0Q6_9CLOT</name>
<protein>
    <submittedName>
        <fullName evidence="5">Pesticidal crystal protein cry22Aa</fullName>
    </submittedName>
</protein>
<evidence type="ECO:0000313" key="5">
    <source>
        <dbReference type="EMBL" id="VYU45572.1"/>
    </source>
</evidence>
<feature type="signal peptide" evidence="3">
    <location>
        <begin position="1"/>
        <end position="27"/>
    </location>
</feature>
<dbReference type="RefSeq" id="WP_156626931.1">
    <property type="nucleotide sequence ID" value="NZ_CACRTO010000022.1"/>
</dbReference>
<feature type="chain" id="PRO_5026952653" evidence="3">
    <location>
        <begin position="28"/>
        <end position="862"/>
    </location>
</feature>